<reference evidence="2 3" key="2">
    <citation type="journal article" date="2011" name="Mol. Biol. Evol.">
        <title>Unity in variety--the pan-genome of the Chlamydiae.</title>
        <authorList>
            <person name="Collingro A."/>
            <person name="Tischler P."/>
            <person name="Weinmaier T."/>
            <person name="Penz T."/>
            <person name="Heinz E."/>
            <person name="Brunham R.C."/>
            <person name="Read T.D."/>
            <person name="Bavoil P.M."/>
            <person name="Sachse K."/>
            <person name="Kahane S."/>
            <person name="Friedman M.G."/>
            <person name="Rattei T."/>
            <person name="Myers G.S."/>
            <person name="Horn M."/>
        </authorList>
    </citation>
    <scope>NUCLEOTIDE SEQUENCE [LARGE SCALE GENOMIC DNA]</scope>
    <source>
        <strain evidence="3">ATCC VR-1471 / Z</strain>
    </source>
</reference>
<sequence length="347" mass="39986">MKSKIFLILLTALALCQAAFANGKSMTHDITPYAGPHVTSSMNLYFTVDFLWWKAKESGLTYASAGVLTQPAQPLQPLRDGKIGRISYDWDPGFKVGAGYKFWHDNWDLYAEYTWFHTDGNDSKSRTNGLTTTFNLPDNFFTQEIFNRANSRAKLIFNSVDFGLGRNFYLSPNLMTKPHVGFKGTWQQEDWRTRLFSSFIQIGGAPATGPYRVHHHSRYYGVGIRAGLNTAWHFTYQWSLFGDVAGAAMWSHYKLRRHDTIDNGATGQNQKTIDVHSSFFDLKYVGEFQIGLRFENWFADNRYHLQLQAGWEEQIWINHMTYIDPISPAPYFDLSLHGLTMMIRFDF</sequence>
<name>F8L4M7_SIMNZ</name>
<accession>F8L4M7</accession>
<feature type="signal peptide" evidence="1">
    <location>
        <begin position="1"/>
        <end position="21"/>
    </location>
</feature>
<dbReference type="Proteomes" id="UP000000496">
    <property type="component" value="Chromosome gsn.131"/>
</dbReference>
<dbReference type="HOGENOM" id="CLU_059550_0_0_0"/>
<protein>
    <submittedName>
        <fullName evidence="2">MOMP-like family protein</fullName>
    </submittedName>
</protein>
<keyword evidence="3" id="KW-1185">Reference proteome</keyword>
<dbReference type="InterPro" id="IPR007825">
    <property type="entry name" value="Major_OMP_Legionella"/>
</dbReference>
<dbReference type="Pfam" id="PF05150">
    <property type="entry name" value="Legionella_OMP"/>
    <property type="match status" value="1"/>
</dbReference>
<evidence type="ECO:0000313" key="2">
    <source>
        <dbReference type="EMBL" id="CCB88161.1"/>
    </source>
</evidence>
<dbReference type="SUPFAM" id="SSF56925">
    <property type="entry name" value="OMPA-like"/>
    <property type="match status" value="1"/>
</dbReference>
<evidence type="ECO:0000256" key="1">
    <source>
        <dbReference type="SAM" id="SignalP"/>
    </source>
</evidence>
<dbReference type="InterPro" id="IPR011250">
    <property type="entry name" value="OMP/PagP_B-barrel"/>
</dbReference>
<dbReference type="eggNOG" id="COG3468">
    <property type="taxonomic scope" value="Bacteria"/>
</dbReference>
<organism evidence="2 3">
    <name type="scientific">Simkania negevensis (strain ATCC VR-1471 / DSM 27360 / Z)</name>
    <dbReference type="NCBI Taxonomy" id="331113"/>
    <lineage>
        <taxon>Bacteria</taxon>
        <taxon>Pseudomonadati</taxon>
        <taxon>Chlamydiota</taxon>
        <taxon>Chlamydiia</taxon>
        <taxon>Parachlamydiales</taxon>
        <taxon>Simkaniaceae</taxon>
        <taxon>Simkania</taxon>
    </lineage>
</organism>
<feature type="chain" id="PRO_5003379272" evidence="1">
    <location>
        <begin position="22"/>
        <end position="347"/>
    </location>
</feature>
<dbReference type="EMBL" id="FR872582">
    <property type="protein sequence ID" value="CCB88161.1"/>
    <property type="molecule type" value="Genomic_DNA"/>
</dbReference>
<gene>
    <name evidence="2" type="ordered locus">SNE_A02840</name>
</gene>
<evidence type="ECO:0000313" key="3">
    <source>
        <dbReference type="Proteomes" id="UP000000496"/>
    </source>
</evidence>
<dbReference type="KEGG" id="sng:SNE_A02840"/>
<dbReference type="RefSeq" id="WP_013942628.1">
    <property type="nucleotide sequence ID" value="NC_015713.1"/>
</dbReference>
<dbReference type="OrthoDB" id="20745at2"/>
<proteinExistence type="predicted"/>
<dbReference type="STRING" id="331113.SNE_A02840"/>
<dbReference type="Gene3D" id="2.40.160.20">
    <property type="match status" value="1"/>
</dbReference>
<keyword evidence="1" id="KW-0732">Signal</keyword>
<dbReference type="AlphaFoldDB" id="F8L4M7"/>
<reference key="1">
    <citation type="journal article" date="2011" name="Mol. Biol. Evol.">
        <title>Unity in variety -- the pan-genome of the Chlamydiae.</title>
        <authorList>
            <person name="Collingro A."/>
            <person name="Tischler P."/>
            <person name="Weinmaier T."/>
            <person name="Penz T."/>
            <person name="Heinz E."/>
            <person name="Brunham R.C."/>
            <person name="Read T.D."/>
            <person name="Bavoil P.M."/>
            <person name="Sachse K."/>
            <person name="Kahane S."/>
            <person name="Friedman M.G."/>
            <person name="Rattei T."/>
            <person name="Myers G.S.A."/>
            <person name="Horn M."/>
        </authorList>
    </citation>
    <scope>NUCLEOTIDE SEQUENCE</scope>
    <source>
        <strain>Z</strain>
    </source>
</reference>